<dbReference type="OrthoDB" id="5470779at2"/>
<evidence type="ECO:0008006" key="5">
    <source>
        <dbReference type="Google" id="ProtNLM"/>
    </source>
</evidence>
<evidence type="ECO:0000313" key="4">
    <source>
        <dbReference type="Proteomes" id="UP000184139"/>
    </source>
</evidence>
<sequence length="177" mass="20051">MTRQAVFMLLLLFGSLVITGTAAAHSTAGRVKVDLQGKTPGVDDFAYFMESYVHRELYRGRFKQWEKRFYIKEFTGVQHLGDRAVVRFVTLDHKQNEDFADEMGFSRSGDGRWWYVPEGGDKVAVYTYVTRWSYLYDQFILPVSAVGTILALGLLAGLVWRRRRAERAPEGVGGAAA</sequence>
<dbReference type="RefSeq" id="WP_073379209.1">
    <property type="nucleotide sequence ID" value="NZ_FQXS01000044.1"/>
</dbReference>
<keyword evidence="1" id="KW-0812">Transmembrane</keyword>
<evidence type="ECO:0000313" key="3">
    <source>
        <dbReference type="EMBL" id="SHI13250.1"/>
    </source>
</evidence>
<feature type="chain" id="PRO_5012883889" description="PEP-CTERM protein-sorting domain-containing protein" evidence="2">
    <location>
        <begin position="25"/>
        <end position="177"/>
    </location>
</feature>
<protein>
    <recommendedName>
        <fullName evidence="5">PEP-CTERM protein-sorting domain-containing protein</fullName>
    </recommendedName>
</protein>
<name>A0A1M5YMT3_9BACT</name>
<accession>A0A1M5YMT3</accession>
<feature type="transmembrane region" description="Helical" evidence="1">
    <location>
        <begin position="139"/>
        <end position="160"/>
    </location>
</feature>
<evidence type="ECO:0000256" key="2">
    <source>
        <dbReference type="SAM" id="SignalP"/>
    </source>
</evidence>
<gene>
    <name evidence="3" type="ORF">SAMN02745124_04225</name>
</gene>
<keyword evidence="1" id="KW-1133">Transmembrane helix</keyword>
<feature type="signal peptide" evidence="2">
    <location>
        <begin position="1"/>
        <end position="24"/>
    </location>
</feature>
<proteinExistence type="predicted"/>
<evidence type="ECO:0000256" key="1">
    <source>
        <dbReference type="SAM" id="Phobius"/>
    </source>
</evidence>
<dbReference type="Proteomes" id="UP000184139">
    <property type="component" value="Unassembled WGS sequence"/>
</dbReference>
<organism evidence="3 4">
    <name type="scientific">Desulfofustis glycolicus DSM 9705</name>
    <dbReference type="NCBI Taxonomy" id="1121409"/>
    <lineage>
        <taxon>Bacteria</taxon>
        <taxon>Pseudomonadati</taxon>
        <taxon>Thermodesulfobacteriota</taxon>
        <taxon>Desulfobulbia</taxon>
        <taxon>Desulfobulbales</taxon>
        <taxon>Desulfocapsaceae</taxon>
        <taxon>Desulfofustis</taxon>
    </lineage>
</organism>
<dbReference type="EMBL" id="FQXS01000044">
    <property type="protein sequence ID" value="SHI13250.1"/>
    <property type="molecule type" value="Genomic_DNA"/>
</dbReference>
<reference evidence="3 4" key="1">
    <citation type="submission" date="2016-11" db="EMBL/GenBank/DDBJ databases">
        <authorList>
            <person name="Jaros S."/>
            <person name="Januszkiewicz K."/>
            <person name="Wedrychowicz H."/>
        </authorList>
    </citation>
    <scope>NUCLEOTIDE SEQUENCE [LARGE SCALE GENOMIC DNA]</scope>
    <source>
        <strain evidence="3 4">DSM 9705</strain>
    </source>
</reference>
<keyword evidence="1" id="KW-0472">Membrane</keyword>
<dbReference type="STRING" id="1121409.SAMN02745124_04225"/>
<keyword evidence="4" id="KW-1185">Reference proteome</keyword>
<keyword evidence="2" id="KW-0732">Signal</keyword>
<dbReference type="AlphaFoldDB" id="A0A1M5YMT3"/>